<reference evidence="1" key="1">
    <citation type="journal article" date="2020" name="G3 (Bethesda)">
        <title>High-Quality Assemblies for Three Invasive Social Wasps from the &lt;i&gt;Vespula&lt;/i&gt; Genus.</title>
        <authorList>
            <person name="Harrop T.W.R."/>
            <person name="Guhlin J."/>
            <person name="McLaughlin G.M."/>
            <person name="Permina E."/>
            <person name="Stockwell P."/>
            <person name="Gilligan J."/>
            <person name="Le Lec M.F."/>
            <person name="Gruber M.A.M."/>
            <person name="Quinn O."/>
            <person name="Lovegrove M."/>
            <person name="Duncan E.J."/>
            <person name="Remnant E.J."/>
            <person name="Van Eeckhoven J."/>
            <person name="Graham B."/>
            <person name="Knapp R.A."/>
            <person name="Langford K.W."/>
            <person name="Kronenberg Z."/>
            <person name="Press M.O."/>
            <person name="Eacker S.M."/>
            <person name="Wilson-Rankin E.E."/>
            <person name="Purcell J."/>
            <person name="Lester P.J."/>
            <person name="Dearden P.K."/>
        </authorList>
    </citation>
    <scope>NUCLEOTIDE SEQUENCE</scope>
    <source>
        <strain evidence="1">Volc-1</strain>
    </source>
</reference>
<comment type="caution">
    <text evidence="1">The sequence shown here is derived from an EMBL/GenBank/DDBJ whole genome shotgun (WGS) entry which is preliminary data.</text>
</comment>
<organism evidence="1 2">
    <name type="scientific">Vespula pensylvanica</name>
    <name type="common">Western yellow jacket</name>
    <name type="synonym">Wasp</name>
    <dbReference type="NCBI Taxonomy" id="30213"/>
    <lineage>
        <taxon>Eukaryota</taxon>
        <taxon>Metazoa</taxon>
        <taxon>Ecdysozoa</taxon>
        <taxon>Arthropoda</taxon>
        <taxon>Hexapoda</taxon>
        <taxon>Insecta</taxon>
        <taxon>Pterygota</taxon>
        <taxon>Neoptera</taxon>
        <taxon>Endopterygota</taxon>
        <taxon>Hymenoptera</taxon>
        <taxon>Apocrita</taxon>
        <taxon>Aculeata</taxon>
        <taxon>Vespoidea</taxon>
        <taxon>Vespidae</taxon>
        <taxon>Vespinae</taxon>
        <taxon>Vespula</taxon>
    </lineage>
</organism>
<gene>
    <name evidence="1" type="ORF">H0235_015984</name>
</gene>
<dbReference type="Proteomes" id="UP000600918">
    <property type="component" value="Unassembled WGS sequence"/>
</dbReference>
<keyword evidence="2" id="KW-1185">Reference proteome</keyword>
<sequence>MKQTFNKFHLVLIRDILRKYPQSRSVARNTKRNSEDLPFRLIEKHFPLKCLDQTRKSLRRLFTNTRLQRNKRRDTQYGCKKCDLITYK</sequence>
<dbReference type="EMBL" id="JACSDY010000018">
    <property type="protein sequence ID" value="KAF7400247.1"/>
    <property type="molecule type" value="Genomic_DNA"/>
</dbReference>
<accession>A0A834N8M4</accession>
<protein>
    <submittedName>
        <fullName evidence="1">Uncharacterized protein</fullName>
    </submittedName>
</protein>
<dbReference type="AlphaFoldDB" id="A0A834N8M4"/>
<proteinExistence type="predicted"/>
<name>A0A834N8M4_VESPE</name>
<evidence type="ECO:0000313" key="1">
    <source>
        <dbReference type="EMBL" id="KAF7400247.1"/>
    </source>
</evidence>
<evidence type="ECO:0000313" key="2">
    <source>
        <dbReference type="Proteomes" id="UP000600918"/>
    </source>
</evidence>